<proteinExistence type="predicted"/>
<organism evidence="1 2">
    <name type="scientific">Acrocarpospora corrugata</name>
    <dbReference type="NCBI Taxonomy" id="35763"/>
    <lineage>
        <taxon>Bacteria</taxon>
        <taxon>Bacillati</taxon>
        <taxon>Actinomycetota</taxon>
        <taxon>Actinomycetes</taxon>
        <taxon>Streptosporangiales</taxon>
        <taxon>Streptosporangiaceae</taxon>
        <taxon>Acrocarpospora</taxon>
    </lineage>
</organism>
<evidence type="ECO:0000313" key="2">
    <source>
        <dbReference type="Proteomes" id="UP000334990"/>
    </source>
</evidence>
<sequence length="179" mass="20694">MADKKRHEYEVVLTEYSSDWVTLYNEISGILAKSLAGWDIEMEAVGSRVVPELWSKPVLDIMIKVPPEARDQVDQVITGMGLTRMNIAELGGRTFYRRWGPDGNPDLHIHVVNEYQWQHSHERVFRDRLLRNRDMALSYSHMKRLLLDLSDGDAAAYSRAKNEFIRCLDTILNDLPPKP</sequence>
<dbReference type="Pfam" id="PF04229">
    <property type="entry name" value="GrpB"/>
    <property type="match status" value="1"/>
</dbReference>
<dbReference type="PANTHER" id="PTHR34822">
    <property type="entry name" value="GRPB DOMAIN PROTEIN (AFU_ORTHOLOGUE AFUA_1G01530)"/>
    <property type="match status" value="1"/>
</dbReference>
<dbReference type="PANTHER" id="PTHR34822:SF1">
    <property type="entry name" value="GRPB FAMILY PROTEIN"/>
    <property type="match status" value="1"/>
</dbReference>
<gene>
    <name evidence="1" type="ORF">Acor_62300</name>
</gene>
<comment type="caution">
    <text evidence="1">The sequence shown here is derived from an EMBL/GenBank/DDBJ whole genome shotgun (WGS) entry which is preliminary data.</text>
</comment>
<dbReference type="EMBL" id="BLAD01000078">
    <property type="protein sequence ID" value="GES04163.1"/>
    <property type="molecule type" value="Genomic_DNA"/>
</dbReference>
<evidence type="ECO:0008006" key="3">
    <source>
        <dbReference type="Google" id="ProtNLM"/>
    </source>
</evidence>
<dbReference type="SUPFAM" id="SSF81301">
    <property type="entry name" value="Nucleotidyltransferase"/>
    <property type="match status" value="1"/>
</dbReference>
<accession>A0A5M3WAF2</accession>
<reference evidence="1 2" key="1">
    <citation type="submission" date="2019-10" db="EMBL/GenBank/DDBJ databases">
        <title>Whole genome shotgun sequence of Acrocarpospora corrugata NBRC 13972.</title>
        <authorList>
            <person name="Ichikawa N."/>
            <person name="Kimura A."/>
            <person name="Kitahashi Y."/>
            <person name="Komaki H."/>
            <person name="Oguchi A."/>
        </authorList>
    </citation>
    <scope>NUCLEOTIDE SEQUENCE [LARGE SCALE GENOMIC DNA]</scope>
    <source>
        <strain evidence="1 2">NBRC 13972</strain>
    </source>
</reference>
<dbReference type="Proteomes" id="UP000334990">
    <property type="component" value="Unassembled WGS sequence"/>
</dbReference>
<name>A0A5M3WAF2_9ACTN</name>
<dbReference type="InterPro" id="IPR007344">
    <property type="entry name" value="GrpB/CoaE"/>
</dbReference>
<protein>
    <recommendedName>
        <fullName evidence="3">GrpB family protein</fullName>
    </recommendedName>
</protein>
<evidence type="ECO:0000313" key="1">
    <source>
        <dbReference type="EMBL" id="GES04163.1"/>
    </source>
</evidence>
<dbReference type="RefSeq" id="WP_170317150.1">
    <property type="nucleotide sequence ID" value="NZ_BAAABN010000093.1"/>
</dbReference>
<keyword evidence="2" id="KW-1185">Reference proteome</keyword>
<dbReference type="Gene3D" id="3.30.460.10">
    <property type="entry name" value="Beta Polymerase, domain 2"/>
    <property type="match status" value="1"/>
</dbReference>
<dbReference type="AlphaFoldDB" id="A0A5M3WAF2"/>
<dbReference type="InterPro" id="IPR043519">
    <property type="entry name" value="NT_sf"/>
</dbReference>